<reference evidence="1" key="1">
    <citation type="submission" date="2014-09" db="EMBL/GenBank/DDBJ databases">
        <authorList>
            <person name="Magalhaes I.L.F."/>
            <person name="Oliveira U."/>
            <person name="Santos F.R."/>
            <person name="Vidigal T.H.D.A."/>
            <person name="Brescovit A.D."/>
            <person name="Santos A.J."/>
        </authorList>
    </citation>
    <scope>NUCLEOTIDE SEQUENCE</scope>
    <source>
        <tissue evidence="1">Shoot tissue taken approximately 20 cm above the soil surface</tissue>
    </source>
</reference>
<organism evidence="1">
    <name type="scientific">Arundo donax</name>
    <name type="common">Giant reed</name>
    <name type="synonym">Donax arundinaceus</name>
    <dbReference type="NCBI Taxonomy" id="35708"/>
    <lineage>
        <taxon>Eukaryota</taxon>
        <taxon>Viridiplantae</taxon>
        <taxon>Streptophyta</taxon>
        <taxon>Embryophyta</taxon>
        <taxon>Tracheophyta</taxon>
        <taxon>Spermatophyta</taxon>
        <taxon>Magnoliopsida</taxon>
        <taxon>Liliopsida</taxon>
        <taxon>Poales</taxon>
        <taxon>Poaceae</taxon>
        <taxon>PACMAD clade</taxon>
        <taxon>Arundinoideae</taxon>
        <taxon>Arundineae</taxon>
        <taxon>Arundo</taxon>
    </lineage>
</organism>
<proteinExistence type="predicted"/>
<sequence>MHTGWQKRPMLVDRQTAEELRHNSVVVASGYDFLTGWPE</sequence>
<dbReference type="EMBL" id="GBRH01244902">
    <property type="protein sequence ID" value="JAD52993.1"/>
    <property type="molecule type" value="Transcribed_RNA"/>
</dbReference>
<evidence type="ECO:0000313" key="1">
    <source>
        <dbReference type="EMBL" id="JAD52993.1"/>
    </source>
</evidence>
<protein>
    <submittedName>
        <fullName evidence="1">Uncharacterized protein</fullName>
    </submittedName>
</protein>
<accession>A0A0A9ASZ7</accession>
<name>A0A0A9ASZ7_ARUDO</name>
<dbReference type="AlphaFoldDB" id="A0A0A9ASZ7"/>
<reference evidence="1" key="2">
    <citation type="journal article" date="2015" name="Data Brief">
        <title>Shoot transcriptome of the giant reed, Arundo donax.</title>
        <authorList>
            <person name="Barrero R.A."/>
            <person name="Guerrero F.D."/>
            <person name="Moolhuijzen P."/>
            <person name="Goolsby J.A."/>
            <person name="Tidwell J."/>
            <person name="Bellgard S.E."/>
            <person name="Bellgard M.I."/>
        </authorList>
    </citation>
    <scope>NUCLEOTIDE SEQUENCE</scope>
    <source>
        <tissue evidence="1">Shoot tissue taken approximately 20 cm above the soil surface</tissue>
    </source>
</reference>